<dbReference type="GeneID" id="34606807"/>
<gene>
    <name evidence="2" type="ORF">AYO21_11719</name>
</gene>
<dbReference type="RefSeq" id="XP_022506091.1">
    <property type="nucleotide sequence ID" value="XM_022661603.1"/>
</dbReference>
<feature type="compositionally biased region" description="Basic and acidic residues" evidence="1">
    <location>
        <begin position="151"/>
        <end position="207"/>
    </location>
</feature>
<evidence type="ECO:0000256" key="1">
    <source>
        <dbReference type="SAM" id="MobiDB-lite"/>
    </source>
</evidence>
<dbReference type="AlphaFoldDB" id="A0A177ET28"/>
<feature type="compositionally biased region" description="Basic and acidic residues" evidence="1">
    <location>
        <begin position="117"/>
        <end position="136"/>
    </location>
</feature>
<feature type="compositionally biased region" description="Basic and acidic residues" evidence="1">
    <location>
        <begin position="76"/>
        <end position="93"/>
    </location>
</feature>
<proteinExistence type="predicted"/>
<protein>
    <submittedName>
        <fullName evidence="2">Uncharacterized protein</fullName>
    </submittedName>
</protein>
<dbReference type="Pfam" id="PF11034">
    <property type="entry name" value="Grg1"/>
    <property type="match status" value="1"/>
</dbReference>
<dbReference type="PANTHER" id="PTHR38789:SF1">
    <property type="entry name" value="GLUCOSE-REPRESSIBLE GENE PROTEIN-RELATED"/>
    <property type="match status" value="1"/>
</dbReference>
<dbReference type="InterPro" id="IPR020100">
    <property type="entry name" value="Glc-repressible_Grg1"/>
</dbReference>
<dbReference type="OrthoDB" id="2910287at2759"/>
<dbReference type="PANTHER" id="PTHR38789">
    <property type="entry name" value="REPRESSIBLE PROTEIN GRG1, PUTATIVE (AFU_ORTHOLOGUE AFUA_5G14210)-RELATED"/>
    <property type="match status" value="1"/>
</dbReference>
<organism evidence="2 3">
    <name type="scientific">Fonsecaea monophora</name>
    <dbReference type="NCBI Taxonomy" id="254056"/>
    <lineage>
        <taxon>Eukaryota</taxon>
        <taxon>Fungi</taxon>
        <taxon>Dikarya</taxon>
        <taxon>Ascomycota</taxon>
        <taxon>Pezizomycotina</taxon>
        <taxon>Eurotiomycetes</taxon>
        <taxon>Chaetothyriomycetidae</taxon>
        <taxon>Chaetothyriales</taxon>
        <taxon>Herpotrichiellaceae</taxon>
        <taxon>Fonsecaea</taxon>
    </lineage>
</organism>
<evidence type="ECO:0000313" key="3">
    <source>
        <dbReference type="Proteomes" id="UP000077002"/>
    </source>
</evidence>
<name>A0A177ET28_9EURO</name>
<sequence length="386" mass="42390">MMGFKSFLDKLPDSRHAVVFLASLATLAATTPASAQWQKADASAAGVAQHGKPSGTAAGGDRGAHENGDWQQSAKQQDEKSERKSSFQKDDGTGKANRHQARGEAGQAPHRAFANHKGVDGPQHKPEEAKENDNNFKQHHARTADVLGTLRRMDQKEDDHAKRPQDGDRDSSSQRGDGDHGRGNEEHGSYNAMDDRERGKGKQHDARATTQRGVYECSGQNWQQPCVWTPLKEGQCYNRRYGRLGSMGPDNGLSCTIYEVSDCNDHGWNTCGPFVWPGIKNYQISKLLLDHAMSADGPMSIKCKETKISNAVKMNSLRSAGHWISNKTKGGAHSASKETNKSIAKDPNVRASTRVRAAGNAMKDKVHETNYNRQADVNRHAAKHNY</sequence>
<keyword evidence="3" id="KW-1185">Reference proteome</keyword>
<evidence type="ECO:0000313" key="2">
    <source>
        <dbReference type="EMBL" id="OAG34139.1"/>
    </source>
</evidence>
<dbReference type="EMBL" id="LVKK01000178">
    <property type="protein sequence ID" value="OAG34139.1"/>
    <property type="molecule type" value="Genomic_DNA"/>
</dbReference>
<feature type="region of interest" description="Disordered" evidence="1">
    <location>
        <begin position="41"/>
        <end position="207"/>
    </location>
</feature>
<comment type="caution">
    <text evidence="2">The sequence shown here is derived from an EMBL/GenBank/DDBJ whole genome shotgun (WGS) entry which is preliminary data.</text>
</comment>
<accession>A0A177ET28</accession>
<dbReference type="Proteomes" id="UP000077002">
    <property type="component" value="Unassembled WGS sequence"/>
</dbReference>
<reference evidence="2 3" key="1">
    <citation type="submission" date="2016-03" db="EMBL/GenBank/DDBJ databases">
        <title>Draft genome sequence of the Fonsecaea monophora CBS 269.37.</title>
        <authorList>
            <person name="Bombassaro A."/>
            <person name="Vinicius W.A."/>
            <person name="De Hoog S."/>
            <person name="Sun J."/>
            <person name="Souza E.M."/>
            <person name="Raittz R.T."/>
            <person name="Costa F."/>
            <person name="Leao A.C."/>
            <person name="Tadra-Sfeir M.Z."/>
            <person name="Baura V."/>
            <person name="Balsanelli E."/>
            <person name="Pedrosa F.O."/>
            <person name="Moreno L.F."/>
            <person name="Steffens M.B."/>
            <person name="Xi L."/>
            <person name="Bocca A.L."/>
            <person name="Felipe M.S."/>
            <person name="Teixeira M."/>
            <person name="Telles Filho F.Q."/>
            <person name="Azevedo C.M."/>
            <person name="Gomes R."/>
            <person name="Vicente V.A."/>
        </authorList>
    </citation>
    <scope>NUCLEOTIDE SEQUENCE [LARGE SCALE GENOMIC DNA]</scope>
    <source>
        <strain evidence="2 3">CBS 269.37</strain>
    </source>
</reference>